<dbReference type="Proteomes" id="UP000007799">
    <property type="component" value="Unassembled WGS sequence"/>
</dbReference>
<feature type="compositionally biased region" description="Polar residues" evidence="1">
    <location>
        <begin position="975"/>
        <end position="986"/>
    </location>
</feature>
<dbReference type="AlphaFoldDB" id="F2U8P3"/>
<protein>
    <submittedName>
        <fullName evidence="2">Uncharacterized protein</fullName>
    </submittedName>
</protein>
<dbReference type="STRING" id="946362.F2U8P3"/>
<feature type="region of interest" description="Disordered" evidence="1">
    <location>
        <begin position="118"/>
        <end position="159"/>
    </location>
</feature>
<feature type="compositionally biased region" description="Acidic residues" evidence="1">
    <location>
        <begin position="387"/>
        <end position="397"/>
    </location>
</feature>
<feature type="compositionally biased region" description="Low complexity" evidence="1">
    <location>
        <begin position="664"/>
        <end position="676"/>
    </location>
</feature>
<feature type="compositionally biased region" description="Polar residues" evidence="1">
    <location>
        <begin position="462"/>
        <end position="482"/>
    </location>
</feature>
<dbReference type="OMA" id="NDEMAHG"/>
<feature type="compositionally biased region" description="Acidic residues" evidence="1">
    <location>
        <begin position="585"/>
        <end position="601"/>
    </location>
</feature>
<organism evidence="3">
    <name type="scientific">Salpingoeca rosetta (strain ATCC 50818 / BSB-021)</name>
    <dbReference type="NCBI Taxonomy" id="946362"/>
    <lineage>
        <taxon>Eukaryota</taxon>
        <taxon>Choanoflagellata</taxon>
        <taxon>Craspedida</taxon>
        <taxon>Salpingoecidae</taxon>
        <taxon>Salpingoeca</taxon>
    </lineage>
</organism>
<dbReference type="GeneID" id="16075157"/>
<feature type="compositionally biased region" description="Basic and acidic residues" evidence="1">
    <location>
        <begin position="279"/>
        <end position="289"/>
    </location>
</feature>
<feature type="compositionally biased region" description="Basic and acidic residues" evidence="1">
    <location>
        <begin position="955"/>
        <end position="973"/>
    </location>
</feature>
<reference evidence="2" key="1">
    <citation type="submission" date="2009-08" db="EMBL/GenBank/DDBJ databases">
        <title>Annotation of Salpingoeca rosetta.</title>
        <authorList>
            <consortium name="The Broad Institute Genome Sequencing Platform"/>
            <person name="Russ C."/>
            <person name="Cuomo C."/>
            <person name="Burger G."/>
            <person name="Gray M.W."/>
            <person name="Holland P.W.H."/>
            <person name="King N."/>
            <person name="Lang F.B.F."/>
            <person name="Roger A.J."/>
            <person name="Ruiz-Trillo I."/>
            <person name="Young S.K."/>
            <person name="Zeng Q."/>
            <person name="Gargeya S."/>
            <person name="Alvarado L."/>
            <person name="Berlin A."/>
            <person name="Chapman S.B."/>
            <person name="Chen Z."/>
            <person name="Freedman E."/>
            <person name="Gellesch M."/>
            <person name="Goldberg J."/>
            <person name="Griggs A."/>
            <person name="Gujja S."/>
            <person name="Heilman E."/>
            <person name="Heiman D."/>
            <person name="Howarth C."/>
            <person name="Mehta T."/>
            <person name="Neiman D."/>
            <person name="Pearson M."/>
            <person name="Roberts A."/>
            <person name="Saif S."/>
            <person name="Shea T."/>
            <person name="Shenoy N."/>
            <person name="Sisk P."/>
            <person name="Stolte C."/>
            <person name="Sykes S."/>
            <person name="White J."/>
            <person name="Yandava C."/>
            <person name="Haas B."/>
            <person name="Nusbaum C."/>
            <person name="Birren B."/>
        </authorList>
    </citation>
    <scope>NUCLEOTIDE SEQUENCE [LARGE SCALE GENOMIC DNA]</scope>
    <source>
        <strain evidence="2">ATCC 50818</strain>
    </source>
</reference>
<dbReference type="EMBL" id="GL832964">
    <property type="protein sequence ID" value="EGD72751.1"/>
    <property type="molecule type" value="Genomic_DNA"/>
</dbReference>
<keyword evidence="3" id="KW-1185">Reference proteome</keyword>
<feature type="compositionally biased region" description="Polar residues" evidence="1">
    <location>
        <begin position="1002"/>
        <end position="1011"/>
    </location>
</feature>
<sequence>MNQLIKDRSVALGAGPHTAQRSSVGVLPHEASDADLWEQVKKKNSSVIGTLSPAPEDQQEARQAEQPPKVAKMEGETSDAEEEPRPEENDSDEDDSGTNSFETARAAFKNQLASCLVRSPGLPAPRRPGTKRELSLGSAHASSSTDDTETYRPRLVSQSQKDRIALLRASKMTRSRPARSRYIRVDASCSVVDDHGAAPSSGLSRDTTPVPAAATSEHEHGHKRDAPTTMHARGSLAAQHKAEPTPIKKPSHSLPAIHPLHNANAQQPARAASHHGSHDHHDHQHEHNTKQQQQQQQEQHGHEHKRHSMHDMLTKLLHPHQQHQQHHEEVRASKAEPAAQAEEIKDNGITCDQTPLSVKEDMKEEPDSAPPAPVEAAAVPADKGAEASEEEQEDEVKEEQVEAEDAKQQHRPSLTLQPQENIVSAQAEEEGECSSLHEGNDKDNVPETTADQGDNSTEEGEQPTSPVVQLLQHASSHSTSWGDNLRAELMQRLSVRTPSRDSDLASHSDYMQIKGGAPEVDDDTVTTVQLPAGTHSNVGNLAEDEEATAGLARQPTITKGVEGSPSRRKFKSKKAMSRRQHSSDAEDTLAEVDEEDEESMVEEQQSVPQQPTGHAHQDAKREEDDVSAGVPDDTKAEEATTAVAGAAPVSEEDNDEEDGDVTSAMQEQAEQETAAQSKQGEAEKKQAASPAKMTRAERRAEKKKEKEAKKAAKKKKKPVPLPRKSSKSLSTSQGEEGPQQQQEVCRAKPPAPKTKPKPKRESAANQQDGTQKRGLVSRVLAHMSPHRYTTRRGSNVSSNNVSRDRLGQHEAPAQESSNAAGASEKGTADTSTTNNNNNNSSSTSTSSRFSMPRWKWDLLQRKRNKSAASSKRESLDTVPPTTEAAATTTTTTTAATVATTTATTTASATAARPPPLSPPTSPTSPTSPSAPKRTSSGFCSPPMSPLPCNDDGTELQEKLARARRMAESQEKRRASSQAPQPHTSSTTDRRSRGHFHRRENLSMMQSLQQQDDISETEFNALPPWKQEFILRHRRKQKYLQSAHATNL</sequence>
<proteinExistence type="predicted"/>
<feature type="compositionally biased region" description="Polar residues" evidence="1">
    <location>
        <begin position="446"/>
        <end position="455"/>
    </location>
</feature>
<feature type="compositionally biased region" description="Low complexity" evidence="1">
    <location>
        <begin position="923"/>
        <end position="936"/>
    </location>
</feature>
<feature type="compositionally biased region" description="Polar residues" evidence="1">
    <location>
        <begin position="525"/>
        <end position="539"/>
    </location>
</feature>
<evidence type="ECO:0000256" key="1">
    <source>
        <dbReference type="SAM" id="MobiDB-lite"/>
    </source>
</evidence>
<evidence type="ECO:0000313" key="2">
    <source>
        <dbReference type="EMBL" id="EGD72751.1"/>
    </source>
</evidence>
<dbReference type="KEGG" id="sre:PTSG_04481"/>
<feature type="compositionally biased region" description="Low complexity" evidence="1">
    <location>
        <begin position="602"/>
        <end position="611"/>
    </location>
</feature>
<feature type="compositionally biased region" description="Basic and acidic residues" evidence="1">
    <location>
        <begin position="216"/>
        <end position="226"/>
    </location>
</feature>
<feature type="compositionally biased region" description="Basic and acidic residues" evidence="1">
    <location>
        <begin position="325"/>
        <end position="334"/>
    </location>
</feature>
<feature type="compositionally biased region" description="Pro residues" evidence="1">
    <location>
        <begin position="912"/>
        <end position="922"/>
    </location>
</feature>
<feature type="compositionally biased region" description="Low complexity" evidence="1">
    <location>
        <begin position="733"/>
        <end position="743"/>
    </location>
</feature>
<feature type="region of interest" description="Disordered" evidence="1">
    <location>
        <begin position="195"/>
        <end position="483"/>
    </location>
</feature>
<accession>F2U8P3</accession>
<feature type="compositionally biased region" description="Polar residues" evidence="1">
    <location>
        <begin position="411"/>
        <end position="424"/>
    </location>
</feature>
<dbReference type="InParanoid" id="F2U8P3"/>
<feature type="region of interest" description="Disordered" evidence="1">
    <location>
        <begin position="1"/>
        <end position="30"/>
    </location>
</feature>
<dbReference type="RefSeq" id="XP_004994574.1">
    <property type="nucleotide sequence ID" value="XM_004994517.1"/>
</dbReference>
<gene>
    <name evidence="2" type="ORF">PTSG_04481</name>
</gene>
<feature type="compositionally biased region" description="Low complexity" evidence="1">
    <location>
        <begin position="877"/>
        <end position="911"/>
    </location>
</feature>
<feature type="compositionally biased region" description="Basic and acidic residues" evidence="1">
    <location>
        <begin position="398"/>
        <end position="408"/>
    </location>
</feature>
<feature type="compositionally biased region" description="Basic residues" evidence="1">
    <location>
        <begin position="566"/>
        <end position="580"/>
    </location>
</feature>
<feature type="region of interest" description="Disordered" evidence="1">
    <location>
        <begin position="42"/>
        <end position="105"/>
    </location>
</feature>
<feature type="compositionally biased region" description="Basic and acidic residues" evidence="1">
    <location>
        <begin position="694"/>
        <end position="710"/>
    </location>
</feature>
<name>F2U8P3_SALR5</name>
<feature type="compositionally biased region" description="Acidic residues" evidence="1">
    <location>
        <begin position="650"/>
        <end position="660"/>
    </location>
</feature>
<feature type="region of interest" description="Disordered" evidence="1">
    <location>
        <begin position="497"/>
        <end position="1012"/>
    </location>
</feature>
<feature type="compositionally biased region" description="Acidic residues" evidence="1">
    <location>
        <begin position="76"/>
        <end position="96"/>
    </location>
</feature>
<feature type="compositionally biased region" description="Low complexity" evidence="1">
    <location>
        <begin position="830"/>
        <end position="847"/>
    </location>
</feature>
<evidence type="ECO:0000313" key="3">
    <source>
        <dbReference type="Proteomes" id="UP000007799"/>
    </source>
</evidence>